<evidence type="ECO:0000256" key="5">
    <source>
        <dbReference type="ARBA" id="ARBA00023157"/>
    </source>
</evidence>
<keyword evidence="2" id="KW-0645">Protease</keyword>
<organism evidence="8">
    <name type="scientific">Isometrus maculatus</name>
    <name type="common">Lesser brown scorpion</name>
    <name type="synonym">Scorpio maculatus</name>
    <dbReference type="NCBI Taxonomy" id="497827"/>
    <lineage>
        <taxon>Eukaryota</taxon>
        <taxon>Metazoa</taxon>
        <taxon>Ecdysozoa</taxon>
        <taxon>Arthropoda</taxon>
        <taxon>Chelicerata</taxon>
        <taxon>Arachnida</taxon>
        <taxon>Scorpiones</taxon>
        <taxon>Buthida</taxon>
        <taxon>Buthoidea</taxon>
        <taxon>Buthidae</taxon>
        <taxon>Isometrus</taxon>
    </lineage>
</organism>
<dbReference type="GO" id="GO:0006508">
    <property type="term" value="P:proteolysis"/>
    <property type="evidence" value="ECO:0007669"/>
    <property type="project" value="UniProtKB-KW"/>
</dbReference>
<dbReference type="SMART" id="SM00020">
    <property type="entry name" value="Tryp_SPc"/>
    <property type="match status" value="1"/>
</dbReference>
<reference evidence="8" key="1">
    <citation type="submission" date="2007-10" db="EMBL/GenBank/DDBJ databases">
        <title>Classification and functional annotation of ESTs from venom glands of Isometrus maculatus.</title>
        <authorList>
            <person name="Li W."/>
            <person name="Ma Y."/>
            <person name="Zhao R."/>
            <person name="Cao Z."/>
        </authorList>
    </citation>
    <scope>NUCLEOTIDE SEQUENCE</scope>
    <source>
        <tissue evidence="8">Venom gland</tissue>
    </source>
</reference>
<dbReference type="PANTHER" id="PTHR24276:SF98">
    <property type="entry name" value="FI18310P1-RELATED"/>
    <property type="match status" value="1"/>
</dbReference>
<feature type="non-terminal residue" evidence="8">
    <location>
        <position position="220"/>
    </location>
</feature>
<dbReference type="InterPro" id="IPR001254">
    <property type="entry name" value="Trypsin_dom"/>
</dbReference>
<evidence type="ECO:0000256" key="6">
    <source>
        <dbReference type="SAM" id="SignalP"/>
    </source>
</evidence>
<dbReference type="GO" id="GO:0004252">
    <property type="term" value="F:serine-type endopeptidase activity"/>
    <property type="evidence" value="ECO:0007669"/>
    <property type="project" value="InterPro"/>
</dbReference>
<sequence length="220" mass="24379">RIIISMHRFLVLMLCVKLALLAQLNPAEEGERIYGGRFAKEGEFPWMVYVDMREGDCGGALISEKYVLTAGHCIYDTDTEKVISVKDIRVRVGNINALKGNPLPVEKILHYPNYNGNSVNDIAILKLKVPASLNKNIQPICLADNNYILEDETPVTQMGWGEFENGSDCSENLRVTSSGYYLKNVTCRLDTRKWTDIGMLCVARAGGDRTCCGDSGGPLL</sequence>
<evidence type="ECO:0000256" key="3">
    <source>
        <dbReference type="ARBA" id="ARBA00022801"/>
    </source>
</evidence>
<dbReference type="InterPro" id="IPR043504">
    <property type="entry name" value="Peptidase_S1_PA_chymotrypsin"/>
</dbReference>
<dbReference type="PRINTS" id="PR00722">
    <property type="entry name" value="CHYMOTRYPSIN"/>
</dbReference>
<keyword evidence="6" id="KW-0732">Signal</keyword>
<proteinExistence type="evidence at transcript level"/>
<evidence type="ECO:0000259" key="7">
    <source>
        <dbReference type="PROSITE" id="PS50240"/>
    </source>
</evidence>
<dbReference type="InterPro" id="IPR018114">
    <property type="entry name" value="TRYPSIN_HIS"/>
</dbReference>
<keyword evidence="3" id="KW-0378">Hydrolase</keyword>
<dbReference type="Gene3D" id="2.40.10.10">
    <property type="entry name" value="Trypsin-like serine proteases"/>
    <property type="match status" value="1"/>
</dbReference>
<dbReference type="FunFam" id="2.40.10.10:FF:000068">
    <property type="entry name" value="transmembrane protease serine 2"/>
    <property type="match status" value="1"/>
</dbReference>
<dbReference type="SUPFAM" id="SSF50494">
    <property type="entry name" value="Trypsin-like serine proteases"/>
    <property type="match status" value="1"/>
</dbReference>
<keyword evidence="4" id="KW-0720">Serine protease</keyword>
<dbReference type="InterPro" id="IPR050430">
    <property type="entry name" value="Peptidase_S1"/>
</dbReference>
<feature type="domain" description="Peptidase S1" evidence="7">
    <location>
        <begin position="33"/>
        <end position="220"/>
    </location>
</feature>
<feature type="chain" id="PRO_5006829070" description="Peptidase S1 domain-containing protein" evidence="6">
    <location>
        <begin position="22"/>
        <end position="220"/>
    </location>
</feature>
<keyword evidence="5" id="KW-1015">Disulfide bond</keyword>
<evidence type="ECO:0000256" key="2">
    <source>
        <dbReference type="ARBA" id="ARBA00022670"/>
    </source>
</evidence>
<dbReference type="EMBL" id="EU252221">
    <property type="protein sequence ID" value="ACD11810.1"/>
    <property type="molecule type" value="mRNA"/>
</dbReference>
<dbReference type="AlphaFoldDB" id="A0A0U1S4N6"/>
<dbReference type="InterPro" id="IPR001314">
    <property type="entry name" value="Peptidase_S1A"/>
</dbReference>
<evidence type="ECO:0000256" key="4">
    <source>
        <dbReference type="ARBA" id="ARBA00022825"/>
    </source>
</evidence>
<dbReference type="InterPro" id="IPR009003">
    <property type="entry name" value="Peptidase_S1_PA"/>
</dbReference>
<feature type="non-terminal residue" evidence="8">
    <location>
        <position position="1"/>
    </location>
</feature>
<dbReference type="Pfam" id="PF00089">
    <property type="entry name" value="Trypsin"/>
    <property type="match status" value="1"/>
</dbReference>
<name>A0A0U1S4N6_ISOMC</name>
<protein>
    <recommendedName>
        <fullName evidence="7">Peptidase S1 domain-containing protein</fullName>
    </recommendedName>
</protein>
<dbReference type="CDD" id="cd00190">
    <property type="entry name" value="Tryp_SPc"/>
    <property type="match status" value="1"/>
</dbReference>
<dbReference type="PROSITE" id="PS50240">
    <property type="entry name" value="TRYPSIN_DOM"/>
    <property type="match status" value="1"/>
</dbReference>
<accession>A0A0U1S4N6</accession>
<evidence type="ECO:0000313" key="8">
    <source>
        <dbReference type="EMBL" id="ACD11810.1"/>
    </source>
</evidence>
<dbReference type="PROSITE" id="PS00134">
    <property type="entry name" value="TRYPSIN_HIS"/>
    <property type="match status" value="1"/>
</dbReference>
<comment type="similarity">
    <text evidence="1">Belongs to the peptidase S1 family.</text>
</comment>
<feature type="signal peptide" evidence="6">
    <location>
        <begin position="1"/>
        <end position="21"/>
    </location>
</feature>
<dbReference type="PANTHER" id="PTHR24276">
    <property type="entry name" value="POLYSERASE-RELATED"/>
    <property type="match status" value="1"/>
</dbReference>
<evidence type="ECO:0000256" key="1">
    <source>
        <dbReference type="ARBA" id="ARBA00007664"/>
    </source>
</evidence>